<accession>A0A1G8DZD7</accession>
<evidence type="ECO:0000256" key="4">
    <source>
        <dbReference type="ARBA" id="ARBA00023163"/>
    </source>
</evidence>
<dbReference type="Pfam" id="PF00072">
    <property type="entry name" value="Response_reg"/>
    <property type="match status" value="1"/>
</dbReference>
<dbReference type="Gene3D" id="3.40.50.2300">
    <property type="match status" value="1"/>
</dbReference>
<protein>
    <recommendedName>
        <fullName evidence="1">Stage 0 sporulation protein A homolog</fullName>
    </recommendedName>
</protein>
<reference evidence="10" key="1">
    <citation type="submission" date="2016-10" db="EMBL/GenBank/DDBJ databases">
        <authorList>
            <person name="Varghese N."/>
            <person name="Submissions S."/>
        </authorList>
    </citation>
    <scope>NUCLEOTIDE SEQUENCE [LARGE SCALE GENOMIC DNA]</scope>
    <source>
        <strain evidence="10">DSM 8344</strain>
    </source>
</reference>
<dbReference type="PROSITE" id="PS01124">
    <property type="entry name" value="HTH_ARAC_FAMILY_2"/>
    <property type="match status" value="1"/>
</dbReference>
<keyword evidence="2" id="KW-0805">Transcription regulation</keyword>
<feature type="domain" description="Response regulatory" evidence="8">
    <location>
        <begin position="3"/>
        <end position="120"/>
    </location>
</feature>
<evidence type="ECO:0000256" key="5">
    <source>
        <dbReference type="ARBA" id="ARBA00024867"/>
    </source>
</evidence>
<dbReference type="InterPro" id="IPR020449">
    <property type="entry name" value="Tscrpt_reg_AraC-type_HTH"/>
</dbReference>
<dbReference type="InterPro" id="IPR009057">
    <property type="entry name" value="Homeodomain-like_sf"/>
</dbReference>
<feature type="modified residue" description="4-aspartylphosphate" evidence="6">
    <location>
        <position position="55"/>
    </location>
</feature>
<dbReference type="PANTHER" id="PTHR43280:SF2">
    <property type="entry name" value="HTH-TYPE TRANSCRIPTIONAL REGULATOR EXSA"/>
    <property type="match status" value="1"/>
</dbReference>
<dbReference type="GO" id="GO:0000160">
    <property type="term" value="P:phosphorelay signal transduction system"/>
    <property type="evidence" value="ECO:0007669"/>
    <property type="project" value="InterPro"/>
</dbReference>
<dbReference type="SUPFAM" id="SSF46689">
    <property type="entry name" value="Homeodomain-like"/>
    <property type="match status" value="2"/>
</dbReference>
<dbReference type="GO" id="GO:0043565">
    <property type="term" value="F:sequence-specific DNA binding"/>
    <property type="evidence" value="ECO:0007669"/>
    <property type="project" value="InterPro"/>
</dbReference>
<dbReference type="Pfam" id="PF12833">
    <property type="entry name" value="HTH_18"/>
    <property type="match status" value="1"/>
</dbReference>
<dbReference type="InterPro" id="IPR018062">
    <property type="entry name" value="HTH_AraC-typ_CS"/>
</dbReference>
<keyword evidence="3" id="KW-0238">DNA-binding</keyword>
<evidence type="ECO:0000313" key="10">
    <source>
        <dbReference type="Proteomes" id="UP000198656"/>
    </source>
</evidence>
<evidence type="ECO:0000256" key="2">
    <source>
        <dbReference type="ARBA" id="ARBA00023015"/>
    </source>
</evidence>
<sequence length="353" mass="39381">MYKVLLVDDEELERKILWLTLQNSDLPIATIHEAVNGRDALEKVHLLQPDLVIMDIKMPGIDGIEATKQIKSFYPSTEVIILTAYGKFSYSQKAIKAQATDYLLKPIQPQLLVEAVRQALNRLSRQKFQPGPAMDFTKLEELVKAGDLSEGKRQLALIFAQLAEVEPLPSTALLYSFGLRLMVIVLQSTLSAGADPREVTSTEHDLVQNLSHITSHATLEAWGDGMLEKCIRLLGSAIQQHNQGLTLIRKAMEYIDDNYAENISLNMVAKHVHLSPAYLSRIFNKNTGVGFTDYLTQVRLKKAKHQLRRSAETIDQIAIATGFNSSSYFSAIFKKSEGLTPSEYRGKHSGGSK</sequence>
<dbReference type="GO" id="GO:0003700">
    <property type="term" value="F:DNA-binding transcription factor activity"/>
    <property type="evidence" value="ECO:0007669"/>
    <property type="project" value="InterPro"/>
</dbReference>
<dbReference type="STRING" id="1121419.SAMN05443529_1168"/>
<dbReference type="PRINTS" id="PR00032">
    <property type="entry name" value="HTHARAC"/>
</dbReference>
<evidence type="ECO:0000256" key="1">
    <source>
        <dbReference type="ARBA" id="ARBA00018672"/>
    </source>
</evidence>
<evidence type="ECO:0000256" key="6">
    <source>
        <dbReference type="PROSITE-ProRule" id="PRU00169"/>
    </source>
</evidence>
<keyword evidence="6" id="KW-0597">Phosphoprotein</keyword>
<name>A0A1G8DZD7_9FIRM</name>
<dbReference type="SUPFAM" id="SSF52172">
    <property type="entry name" value="CheY-like"/>
    <property type="match status" value="1"/>
</dbReference>
<dbReference type="CDD" id="cd17536">
    <property type="entry name" value="REC_YesN-like"/>
    <property type="match status" value="1"/>
</dbReference>
<organism evidence="9 10">
    <name type="scientific">Desulfosporosinus hippei DSM 8344</name>
    <dbReference type="NCBI Taxonomy" id="1121419"/>
    <lineage>
        <taxon>Bacteria</taxon>
        <taxon>Bacillati</taxon>
        <taxon>Bacillota</taxon>
        <taxon>Clostridia</taxon>
        <taxon>Eubacteriales</taxon>
        <taxon>Desulfitobacteriaceae</taxon>
        <taxon>Desulfosporosinus</taxon>
    </lineage>
</organism>
<feature type="domain" description="HTH araC/xylS-type" evidence="7">
    <location>
        <begin position="249"/>
        <end position="347"/>
    </location>
</feature>
<dbReference type="PROSITE" id="PS00041">
    <property type="entry name" value="HTH_ARAC_FAMILY_1"/>
    <property type="match status" value="1"/>
</dbReference>
<dbReference type="Proteomes" id="UP000198656">
    <property type="component" value="Unassembled WGS sequence"/>
</dbReference>
<dbReference type="InterPro" id="IPR011006">
    <property type="entry name" value="CheY-like_superfamily"/>
</dbReference>
<dbReference type="AlphaFoldDB" id="A0A1G8DZD7"/>
<dbReference type="OrthoDB" id="324626at2"/>
<dbReference type="SMART" id="SM00342">
    <property type="entry name" value="HTH_ARAC"/>
    <property type="match status" value="1"/>
</dbReference>
<evidence type="ECO:0000259" key="8">
    <source>
        <dbReference type="PROSITE" id="PS50110"/>
    </source>
</evidence>
<dbReference type="RefSeq" id="WP_092334153.1">
    <property type="nucleotide sequence ID" value="NZ_FNCP01000016.1"/>
</dbReference>
<dbReference type="InterPro" id="IPR001789">
    <property type="entry name" value="Sig_transdc_resp-reg_receiver"/>
</dbReference>
<dbReference type="PROSITE" id="PS50110">
    <property type="entry name" value="RESPONSE_REGULATORY"/>
    <property type="match status" value="1"/>
</dbReference>
<gene>
    <name evidence="9" type="ORF">SAMN05443529_1168</name>
</gene>
<dbReference type="SMART" id="SM00448">
    <property type="entry name" value="REC"/>
    <property type="match status" value="1"/>
</dbReference>
<keyword evidence="10" id="KW-1185">Reference proteome</keyword>
<dbReference type="EMBL" id="FNCP01000016">
    <property type="protein sequence ID" value="SDH62978.1"/>
    <property type="molecule type" value="Genomic_DNA"/>
</dbReference>
<keyword evidence="4" id="KW-0804">Transcription</keyword>
<evidence type="ECO:0000313" key="9">
    <source>
        <dbReference type="EMBL" id="SDH62978.1"/>
    </source>
</evidence>
<proteinExistence type="predicted"/>
<comment type="function">
    <text evidence="5">May play the central regulatory role in sporulation. It may be an element of the effector pathway responsible for the activation of sporulation genes in response to nutritional stress. Spo0A may act in concert with spo0H (a sigma factor) to control the expression of some genes that are critical to the sporulation process.</text>
</comment>
<dbReference type="Gene3D" id="1.10.10.60">
    <property type="entry name" value="Homeodomain-like"/>
    <property type="match status" value="2"/>
</dbReference>
<dbReference type="InterPro" id="IPR018060">
    <property type="entry name" value="HTH_AraC"/>
</dbReference>
<evidence type="ECO:0000256" key="3">
    <source>
        <dbReference type="ARBA" id="ARBA00023125"/>
    </source>
</evidence>
<dbReference type="PANTHER" id="PTHR43280">
    <property type="entry name" value="ARAC-FAMILY TRANSCRIPTIONAL REGULATOR"/>
    <property type="match status" value="1"/>
</dbReference>
<evidence type="ECO:0000259" key="7">
    <source>
        <dbReference type="PROSITE" id="PS01124"/>
    </source>
</evidence>